<evidence type="ECO:0000256" key="2">
    <source>
        <dbReference type="ARBA" id="ARBA00022884"/>
    </source>
</evidence>
<evidence type="ECO:0000256" key="4">
    <source>
        <dbReference type="SAM" id="MobiDB-lite"/>
    </source>
</evidence>
<comment type="caution">
    <text evidence="6">The sequence shown here is derived from an EMBL/GenBank/DDBJ whole genome shotgun (WGS) entry which is preliminary data.</text>
</comment>
<dbReference type="InterPro" id="IPR002547">
    <property type="entry name" value="tRNA-bd_dom"/>
</dbReference>
<proteinExistence type="predicted"/>
<dbReference type="EMBL" id="BNED01000005">
    <property type="protein sequence ID" value="GHI81408.1"/>
    <property type="molecule type" value="Genomic_DNA"/>
</dbReference>
<evidence type="ECO:0000256" key="3">
    <source>
        <dbReference type="PROSITE-ProRule" id="PRU00209"/>
    </source>
</evidence>
<evidence type="ECO:0000313" key="7">
    <source>
        <dbReference type="Proteomes" id="UP000608522"/>
    </source>
</evidence>
<keyword evidence="2 3" id="KW-0694">RNA-binding</keyword>
<keyword evidence="7" id="KW-1185">Reference proteome</keyword>
<dbReference type="Gene3D" id="2.40.50.140">
    <property type="entry name" value="Nucleic acid-binding proteins"/>
    <property type="match status" value="1"/>
</dbReference>
<feature type="domain" description="TRNA-binding" evidence="5">
    <location>
        <begin position="24"/>
        <end position="126"/>
    </location>
</feature>
<dbReference type="SUPFAM" id="SSF50249">
    <property type="entry name" value="Nucleic acid-binding proteins"/>
    <property type="match status" value="1"/>
</dbReference>
<dbReference type="CDD" id="cd02798">
    <property type="entry name" value="tRNA_bind_CsaA"/>
    <property type="match status" value="1"/>
</dbReference>
<evidence type="ECO:0000256" key="1">
    <source>
        <dbReference type="ARBA" id="ARBA00022555"/>
    </source>
</evidence>
<gene>
    <name evidence="6" type="ORF">Sspor_69690</name>
</gene>
<dbReference type="Proteomes" id="UP000608522">
    <property type="component" value="Unassembled WGS sequence"/>
</dbReference>
<name>A0ABQ3TLV6_9ACTN</name>
<sequence>MDDSEQSEQMSDDTTPKPQTDPAHFFSTDIRVGRILTVEEFPAARKPAYKITADFGPAGVLATSAQVTNYSPAELKDRLVIGVINLGKKRIAGFTSEFLILGSYDEEGAVHLLSPEPVAAPGHVIG</sequence>
<dbReference type="Pfam" id="PF01588">
    <property type="entry name" value="tRNA_bind"/>
    <property type="match status" value="1"/>
</dbReference>
<evidence type="ECO:0000313" key="6">
    <source>
        <dbReference type="EMBL" id="GHI81408.1"/>
    </source>
</evidence>
<protein>
    <recommendedName>
        <fullName evidence="5">tRNA-binding domain-containing protein</fullName>
    </recommendedName>
</protein>
<dbReference type="InterPro" id="IPR051270">
    <property type="entry name" value="Tyrosine-tRNA_ligase_regulator"/>
</dbReference>
<feature type="region of interest" description="Disordered" evidence="4">
    <location>
        <begin position="1"/>
        <end position="25"/>
    </location>
</feature>
<keyword evidence="1 3" id="KW-0820">tRNA-binding</keyword>
<dbReference type="NCBIfam" id="NF007494">
    <property type="entry name" value="PRK10089.1-3"/>
    <property type="match status" value="1"/>
</dbReference>
<reference evidence="7" key="1">
    <citation type="submission" date="2023-07" db="EMBL/GenBank/DDBJ databases">
        <title>Whole genome shotgun sequence of Streptomyces spororaveus NBRC 15456.</title>
        <authorList>
            <person name="Komaki H."/>
            <person name="Tamura T."/>
        </authorList>
    </citation>
    <scope>NUCLEOTIDE SEQUENCE [LARGE SCALE GENOMIC DNA]</scope>
    <source>
        <strain evidence="7">NBRC 15456</strain>
    </source>
</reference>
<dbReference type="PANTHER" id="PTHR11586:SF37">
    <property type="entry name" value="TRNA-BINDING DOMAIN-CONTAINING PROTEIN"/>
    <property type="match status" value="1"/>
</dbReference>
<dbReference type="PROSITE" id="PS50886">
    <property type="entry name" value="TRBD"/>
    <property type="match status" value="1"/>
</dbReference>
<dbReference type="InterPro" id="IPR012340">
    <property type="entry name" value="NA-bd_OB-fold"/>
</dbReference>
<dbReference type="PANTHER" id="PTHR11586">
    <property type="entry name" value="TRNA-AMINOACYLATION COFACTOR ARC1 FAMILY MEMBER"/>
    <property type="match status" value="1"/>
</dbReference>
<evidence type="ECO:0000259" key="5">
    <source>
        <dbReference type="PROSITE" id="PS50886"/>
    </source>
</evidence>
<accession>A0ABQ3TLV6</accession>
<organism evidence="6 7">
    <name type="scientific">Streptomyces spororaveus</name>
    <dbReference type="NCBI Taxonomy" id="284039"/>
    <lineage>
        <taxon>Bacteria</taxon>
        <taxon>Bacillati</taxon>
        <taxon>Actinomycetota</taxon>
        <taxon>Actinomycetes</taxon>
        <taxon>Kitasatosporales</taxon>
        <taxon>Streptomycetaceae</taxon>
        <taxon>Streptomyces</taxon>
    </lineage>
</organism>